<dbReference type="GO" id="GO:0005634">
    <property type="term" value="C:nucleus"/>
    <property type="evidence" value="ECO:0000318"/>
    <property type="project" value="GO_Central"/>
</dbReference>
<dbReference type="InterPro" id="IPR000961">
    <property type="entry name" value="AGC-kinase_C"/>
</dbReference>
<dbReference type="FunFam" id="1.10.510.10:FF:000150">
    <property type="entry name" value="Protein kinase C, theta"/>
    <property type="match status" value="1"/>
</dbReference>
<dbReference type="eggNOG" id="KOG0694">
    <property type="taxonomic scope" value="Eukaryota"/>
</dbReference>
<dbReference type="SUPFAM" id="SSF57889">
    <property type="entry name" value="Cysteine-rich domain"/>
    <property type="match status" value="2"/>
</dbReference>
<dbReference type="Pfam" id="PF00130">
    <property type="entry name" value="C1_1"/>
    <property type="match status" value="2"/>
</dbReference>
<evidence type="ECO:0000256" key="6">
    <source>
        <dbReference type="ARBA" id="ARBA00022723"/>
    </source>
</evidence>
<evidence type="ECO:0000256" key="13">
    <source>
        <dbReference type="ARBA" id="ARBA00047470"/>
    </source>
</evidence>
<dbReference type="PROSITE" id="PS50011">
    <property type="entry name" value="PROTEIN_KINASE_DOM"/>
    <property type="match status" value="1"/>
</dbReference>
<dbReference type="STRING" id="402676.B6JYW6"/>
<feature type="active site" description="Proton acceptor" evidence="14">
    <location>
        <position position="775"/>
    </location>
</feature>
<dbReference type="InterPro" id="IPR000719">
    <property type="entry name" value="Prot_kinase_dom"/>
</dbReference>
<feature type="domain" description="C2" evidence="20">
    <location>
        <begin position="178"/>
        <end position="306"/>
    </location>
</feature>
<evidence type="ECO:0000256" key="15">
    <source>
        <dbReference type="PIRSR" id="PIRSR000615-3"/>
    </source>
</evidence>
<dbReference type="RefSeq" id="XP_002173027.1">
    <property type="nucleotide sequence ID" value="XM_002172991.2"/>
</dbReference>
<dbReference type="SUPFAM" id="SSF46585">
    <property type="entry name" value="HR1 repeat"/>
    <property type="match status" value="1"/>
</dbReference>
<feature type="domain" description="AGC-kinase C-terminal" evidence="23">
    <location>
        <begin position="910"/>
        <end position="976"/>
    </location>
</feature>
<dbReference type="InterPro" id="IPR000008">
    <property type="entry name" value="C2_dom"/>
</dbReference>
<organism evidence="25 27">
    <name type="scientific">Schizosaccharomyces japonicus (strain yFS275 / FY16936)</name>
    <name type="common">Fission yeast</name>
    <dbReference type="NCBI Taxonomy" id="402676"/>
    <lineage>
        <taxon>Eukaryota</taxon>
        <taxon>Fungi</taxon>
        <taxon>Dikarya</taxon>
        <taxon>Ascomycota</taxon>
        <taxon>Taphrinomycotina</taxon>
        <taxon>Schizosaccharomycetes</taxon>
        <taxon>Schizosaccharomycetales</taxon>
        <taxon>Schizosaccharomycetaceae</taxon>
        <taxon>Schizosaccharomyces</taxon>
    </lineage>
</organism>
<dbReference type="FunFam" id="3.30.200.20:FF:000474">
    <property type="entry name" value="Serine/threonine-protein kinase N2-like"/>
    <property type="match status" value="1"/>
</dbReference>
<dbReference type="SMART" id="SM00220">
    <property type="entry name" value="S_TKc"/>
    <property type="match status" value="1"/>
</dbReference>
<dbReference type="EMBL" id="KE651168">
    <property type="protein sequence ID" value="EEB06734.1"/>
    <property type="molecule type" value="Genomic_DNA"/>
</dbReference>
<feature type="domain" description="Phorbol-ester/DAG-type" evidence="22">
    <location>
        <begin position="473"/>
        <end position="523"/>
    </location>
</feature>
<dbReference type="CDD" id="cd20823">
    <property type="entry name" value="C1_ScPKC1-like_rpt2"/>
    <property type="match status" value="1"/>
</dbReference>
<accession>B6JYW6</accession>
<keyword evidence="16 18" id="KW-0175">Coiled coil</keyword>
<dbReference type="SMART" id="SM00133">
    <property type="entry name" value="S_TK_X"/>
    <property type="match status" value="1"/>
</dbReference>
<dbReference type="GeneID" id="7048216"/>
<dbReference type="InterPro" id="IPR035892">
    <property type="entry name" value="C2_domain_sf"/>
</dbReference>
<dbReference type="InterPro" id="IPR017892">
    <property type="entry name" value="Pkinase_C"/>
</dbReference>
<keyword evidence="8" id="KW-0863">Zinc-finger</keyword>
<feature type="domain" description="REM-1" evidence="24">
    <location>
        <begin position="1"/>
        <end position="68"/>
    </location>
</feature>
<evidence type="ECO:0000256" key="5">
    <source>
        <dbReference type="ARBA" id="ARBA00022679"/>
    </source>
</evidence>
<dbReference type="OMA" id="QIMRCAV"/>
<evidence type="ECO:0000256" key="14">
    <source>
        <dbReference type="PIRSR" id="PIRSR000615-1"/>
    </source>
</evidence>
<sequence length="976" mass="109787">MYSIEAAIDDVQKKIDREKSLIQGAKAMVDSTGNSEVKQRLEHKIREASSNIDYLTNRLNSLMIEKNAPSLRGIQKAFDEKSVSSSSMSSKVVNGKSAFDILLSKAPLNEEIIMTKMKFIQMRLVVEEQCLAGVDKIVNLYSKESKNYEEAAAQREEILQKTRLLKSALKRYKELYIPSDEPNSTASETSIAKNLFKPLTGTVKLTIHAIKNVDHTDANEQSHGAHDTFLNIVVDNRVVCKSRTVQHDTWNEAFVFEMNKARECEVVVYDRKPDKSLPIALLWVPSALILDDSRRKRNLQELSEIDWKMNDSDMLPLKHSSSRTTNASVSTDVASNAGAAPGGDKTRKLLSQVWLSLEPAGQICVSLEFTKKVPNSKVISDNGLGRQGAIRQNKEEVISDFLGHSFVLRQFYQIMRCAVCADFLKDGSGLQCAECSYTCHRRCLMKTINRCIAKTHSVTAPPEGGESLKHHIPHRFEPYNSFSANWCSHCGYFISFLKKDCYKCKECGITCHIRCSRLIPDLCGMSNDMANHILNEIRSTKLLTSRVMKSAASVSKPAAPEIKSPTPFSFRKKSGGVPSISQGLLFATQQLAGSLPEAPPPPRPAIPAHSPSPSIAETLLKPEVPDVKQCSSPSSIASKKGKPRIGLDDFTFLAVLGKGNFGKVMLAEYKHNKRLYAIKVLKKDSILKNNELESLKSEKRVFMTANKEKHPFLLNLFASFQTGTRVYFVMEYIDGGDLMLHIQREQFSLKRAQFYAAEVCLGLKYFHENHIIYRDLKLDNILLCSDGHIKIADYGLCKENMTEGKFTSTFCGTPEFMAPEILLDQQYNRAVDWWAFGVLLYQMILGQSPFKGDDEEEIFEAILNDEPMFPIHMPGEAVDIMQKLLTRDIDKRLGGGPRDALDVMEHPFFRGVDWDMIFKKQIEPTYKPRTTGAYDINNFDVEFTRERPVLTPVNSILSKTEQESFRGFSSFAGSED</sequence>
<dbReference type="GO" id="GO:0005737">
    <property type="term" value="C:cytoplasm"/>
    <property type="evidence" value="ECO:0000318"/>
    <property type="project" value="GO_Central"/>
</dbReference>
<dbReference type="InterPro" id="IPR046349">
    <property type="entry name" value="C1-like_sf"/>
</dbReference>
<dbReference type="CDD" id="cd05570">
    <property type="entry name" value="STKc_PKC"/>
    <property type="match status" value="1"/>
</dbReference>
<dbReference type="CDD" id="cd11621">
    <property type="entry name" value="HR1_PKC-like_1_fungi"/>
    <property type="match status" value="1"/>
</dbReference>
<dbReference type="Gene3D" id="1.10.510.10">
    <property type="entry name" value="Transferase(Phosphotransferase) domain 1"/>
    <property type="match status" value="1"/>
</dbReference>
<keyword evidence="3" id="KW-0723">Serine/threonine-protein kinase</keyword>
<dbReference type="PROSITE" id="PS50081">
    <property type="entry name" value="ZF_DAG_PE_2"/>
    <property type="match status" value="2"/>
</dbReference>
<dbReference type="CDD" id="cd20822">
    <property type="entry name" value="C1_ScPKC1-like_rpt1"/>
    <property type="match status" value="1"/>
</dbReference>
<dbReference type="Gene3D" id="3.30.200.20">
    <property type="entry name" value="Phosphorylase Kinase, domain 1"/>
    <property type="match status" value="1"/>
</dbReference>
<evidence type="ECO:0000256" key="9">
    <source>
        <dbReference type="ARBA" id="ARBA00022777"/>
    </source>
</evidence>
<evidence type="ECO:0000313" key="27">
    <source>
        <dbReference type="Proteomes" id="UP000001744"/>
    </source>
</evidence>
<dbReference type="Gene3D" id="3.30.60.20">
    <property type="match status" value="2"/>
</dbReference>
<evidence type="ECO:0000256" key="2">
    <source>
        <dbReference type="ARBA" id="ARBA00012429"/>
    </source>
</evidence>
<keyword evidence="7 17" id="KW-0547">Nucleotide-binding</keyword>
<evidence type="ECO:0000259" key="24">
    <source>
        <dbReference type="PROSITE" id="PS51860"/>
    </source>
</evidence>
<dbReference type="SUPFAM" id="SSF49562">
    <property type="entry name" value="C2 domain (Calcium/lipid-binding domain, CaLB)"/>
    <property type="match status" value="1"/>
</dbReference>
<dbReference type="GO" id="GO:0004697">
    <property type="term" value="F:diacylglycerol-dependent serine/threonine kinase activity"/>
    <property type="evidence" value="ECO:0007669"/>
    <property type="project" value="UniProtKB-EC"/>
</dbReference>
<dbReference type="GO" id="GO:1903139">
    <property type="term" value="P:positive regulation of cell integrity MAPK cascade"/>
    <property type="evidence" value="ECO:0007669"/>
    <property type="project" value="EnsemblFungi"/>
</dbReference>
<dbReference type="InterPro" id="IPR036274">
    <property type="entry name" value="HR1_rpt_sf"/>
</dbReference>
<keyword evidence="27" id="KW-1185">Reference proteome</keyword>
<dbReference type="PROSITE" id="PS00107">
    <property type="entry name" value="PROTEIN_KINASE_ATP"/>
    <property type="match status" value="1"/>
</dbReference>
<dbReference type="GO" id="GO:0000935">
    <property type="term" value="C:division septum"/>
    <property type="evidence" value="ECO:0007669"/>
    <property type="project" value="EnsemblFungi"/>
</dbReference>
<name>B6JYW6_SCHJY</name>
<dbReference type="PROSITE" id="PS00479">
    <property type="entry name" value="ZF_DAG_PE_1"/>
    <property type="match status" value="1"/>
</dbReference>
<dbReference type="AlphaFoldDB" id="B6JYW6"/>
<keyword evidence="6 15" id="KW-0479">Metal-binding</keyword>
<evidence type="ECO:0000313" key="26">
    <source>
        <dbReference type="JaponicusDB" id="SJAG_01787"/>
    </source>
</evidence>
<dbReference type="PROSITE" id="PS50004">
    <property type="entry name" value="C2"/>
    <property type="match status" value="1"/>
</dbReference>
<dbReference type="SMART" id="SM00742">
    <property type="entry name" value="Hr1"/>
    <property type="match status" value="2"/>
</dbReference>
<comment type="catalytic activity">
    <reaction evidence="13">
        <text>L-seryl-[protein] + ATP = O-phospho-L-seryl-[protein] + ADP + H(+)</text>
        <dbReference type="Rhea" id="RHEA:17989"/>
        <dbReference type="Rhea" id="RHEA-COMP:9863"/>
        <dbReference type="Rhea" id="RHEA-COMP:11604"/>
        <dbReference type="ChEBI" id="CHEBI:15378"/>
        <dbReference type="ChEBI" id="CHEBI:29999"/>
        <dbReference type="ChEBI" id="CHEBI:30616"/>
        <dbReference type="ChEBI" id="CHEBI:83421"/>
        <dbReference type="ChEBI" id="CHEBI:456216"/>
        <dbReference type="EC" id="2.7.11.13"/>
    </reaction>
</comment>
<feature type="domain" description="Protein kinase" evidence="21">
    <location>
        <begin position="650"/>
        <end position="909"/>
    </location>
</feature>
<evidence type="ECO:0000256" key="1">
    <source>
        <dbReference type="ARBA" id="ARBA00005490"/>
    </source>
</evidence>
<evidence type="ECO:0000256" key="16">
    <source>
        <dbReference type="PROSITE-ProRule" id="PRU01207"/>
    </source>
</evidence>
<evidence type="ECO:0000256" key="8">
    <source>
        <dbReference type="ARBA" id="ARBA00022771"/>
    </source>
</evidence>
<evidence type="ECO:0000256" key="18">
    <source>
        <dbReference type="SAM" id="Coils"/>
    </source>
</evidence>
<evidence type="ECO:0000313" key="25">
    <source>
        <dbReference type="EMBL" id="EEB06734.1"/>
    </source>
</evidence>
<dbReference type="HOGENOM" id="CLU_000288_54_0_1"/>
<keyword evidence="11 17" id="KW-0067">ATP-binding</keyword>
<evidence type="ECO:0000256" key="4">
    <source>
        <dbReference type="ARBA" id="ARBA00022553"/>
    </source>
</evidence>
<evidence type="ECO:0000256" key="19">
    <source>
        <dbReference type="SAM" id="MobiDB-lite"/>
    </source>
</evidence>
<evidence type="ECO:0000256" key="11">
    <source>
        <dbReference type="ARBA" id="ARBA00022840"/>
    </source>
</evidence>
<dbReference type="Proteomes" id="UP000001744">
    <property type="component" value="Unassembled WGS sequence"/>
</dbReference>
<evidence type="ECO:0000256" key="3">
    <source>
        <dbReference type="ARBA" id="ARBA00022527"/>
    </source>
</evidence>
<protein>
    <recommendedName>
        <fullName evidence="2">protein kinase C</fullName>
        <ecNumber evidence="2">2.7.11.13</ecNumber>
    </recommendedName>
</protein>
<dbReference type="GO" id="GO:0004674">
    <property type="term" value="F:protein serine/threonine kinase activity"/>
    <property type="evidence" value="ECO:0000318"/>
    <property type="project" value="GO_Central"/>
</dbReference>
<evidence type="ECO:0000259" key="23">
    <source>
        <dbReference type="PROSITE" id="PS51285"/>
    </source>
</evidence>
<dbReference type="GO" id="GO:0120105">
    <property type="term" value="C:mitotic actomyosin contractile ring, intermediate layer"/>
    <property type="evidence" value="ECO:0007669"/>
    <property type="project" value="EnsemblFungi"/>
</dbReference>
<feature type="coiled-coil region" evidence="18">
    <location>
        <begin position="8"/>
        <end position="65"/>
    </location>
</feature>
<evidence type="ECO:0000256" key="12">
    <source>
        <dbReference type="ARBA" id="ARBA00047272"/>
    </source>
</evidence>
<dbReference type="GO" id="GO:0008270">
    <property type="term" value="F:zinc ion binding"/>
    <property type="evidence" value="ECO:0007669"/>
    <property type="project" value="UniProtKB-KW"/>
</dbReference>
<dbReference type="VEuPathDB" id="FungiDB:SJAG_01787"/>
<feature type="compositionally biased region" description="Polar residues" evidence="19">
    <location>
        <begin position="322"/>
        <end position="334"/>
    </location>
</feature>
<keyword evidence="15" id="KW-0460">Magnesium</keyword>
<gene>
    <name evidence="26" type="primary">pck1</name>
    <name evidence="25" type="ORF">SJAG_01787</name>
</gene>
<dbReference type="Pfam" id="PF00069">
    <property type="entry name" value="Pkinase"/>
    <property type="match status" value="1"/>
</dbReference>
<dbReference type="SMART" id="SM00109">
    <property type="entry name" value="C1"/>
    <property type="match status" value="2"/>
</dbReference>
<feature type="domain" description="Phorbol-ester/DAG-type" evidence="22">
    <location>
        <begin position="403"/>
        <end position="451"/>
    </location>
</feature>
<comment type="catalytic activity">
    <reaction evidence="12">
        <text>L-threonyl-[protein] + ATP = O-phospho-L-threonyl-[protein] + ADP + H(+)</text>
        <dbReference type="Rhea" id="RHEA:46608"/>
        <dbReference type="Rhea" id="RHEA-COMP:11060"/>
        <dbReference type="Rhea" id="RHEA-COMP:11605"/>
        <dbReference type="ChEBI" id="CHEBI:15378"/>
        <dbReference type="ChEBI" id="CHEBI:30013"/>
        <dbReference type="ChEBI" id="CHEBI:30616"/>
        <dbReference type="ChEBI" id="CHEBI:61977"/>
        <dbReference type="ChEBI" id="CHEBI:456216"/>
        <dbReference type="EC" id="2.7.11.13"/>
    </reaction>
</comment>
<dbReference type="OrthoDB" id="63267at2759"/>
<dbReference type="InterPro" id="IPR008271">
    <property type="entry name" value="Ser/Thr_kinase_AS"/>
</dbReference>
<evidence type="ECO:0000259" key="22">
    <source>
        <dbReference type="PROSITE" id="PS50081"/>
    </source>
</evidence>
<keyword evidence="9 25" id="KW-0418">Kinase</keyword>
<dbReference type="Gene3D" id="2.60.40.150">
    <property type="entry name" value="C2 domain"/>
    <property type="match status" value="1"/>
</dbReference>
<evidence type="ECO:0000256" key="10">
    <source>
        <dbReference type="ARBA" id="ARBA00022833"/>
    </source>
</evidence>
<dbReference type="GO" id="GO:0007165">
    <property type="term" value="P:signal transduction"/>
    <property type="evidence" value="ECO:0007669"/>
    <property type="project" value="InterPro"/>
</dbReference>
<dbReference type="GO" id="GO:0090334">
    <property type="term" value="P:regulation of cell wall (1-&gt;3)-beta-D-glucan biosynthetic process"/>
    <property type="evidence" value="ECO:0007669"/>
    <property type="project" value="EnsemblFungi"/>
</dbReference>
<dbReference type="GO" id="GO:0005524">
    <property type="term" value="F:ATP binding"/>
    <property type="evidence" value="ECO:0007669"/>
    <property type="project" value="UniProtKB-UniRule"/>
</dbReference>
<comment type="similarity">
    <text evidence="1">Belongs to the protein kinase superfamily. AGC Ser/Thr protein kinase family. PKC subfamily.</text>
</comment>
<dbReference type="InterPro" id="IPR017441">
    <property type="entry name" value="Protein_kinase_ATP_BS"/>
</dbReference>
<feature type="binding site" evidence="15">
    <location>
        <position position="793"/>
    </location>
    <ligand>
        <name>Mg(2+)</name>
        <dbReference type="ChEBI" id="CHEBI:18420"/>
    </ligand>
</feature>
<dbReference type="EC" id="2.7.11.13" evidence="2"/>
<dbReference type="PROSITE" id="PS51285">
    <property type="entry name" value="AGC_KINASE_CTER"/>
    <property type="match status" value="1"/>
</dbReference>
<dbReference type="InterPro" id="IPR011009">
    <property type="entry name" value="Kinase-like_dom_sf"/>
</dbReference>
<keyword evidence="10" id="KW-0862">Zinc</keyword>
<evidence type="ECO:0000256" key="17">
    <source>
        <dbReference type="PROSITE-ProRule" id="PRU10141"/>
    </source>
</evidence>
<dbReference type="GO" id="GO:0106310">
    <property type="term" value="F:protein serine kinase activity"/>
    <property type="evidence" value="ECO:0007669"/>
    <property type="project" value="RHEA"/>
</dbReference>
<feature type="binding site" evidence="15">
    <location>
        <position position="780"/>
    </location>
    <ligand>
        <name>Mg(2+)</name>
        <dbReference type="ChEBI" id="CHEBI:18420"/>
    </ligand>
</feature>
<dbReference type="Pfam" id="PF00433">
    <property type="entry name" value="Pkinase_C"/>
    <property type="match status" value="1"/>
</dbReference>
<dbReference type="PANTHER" id="PTHR24351">
    <property type="entry name" value="RIBOSOMAL PROTEIN S6 KINASE"/>
    <property type="match status" value="1"/>
</dbReference>
<dbReference type="GO" id="GO:1903500">
    <property type="term" value="P:negative regulation of mitotic actomyosin contractile ring assembly"/>
    <property type="evidence" value="ECO:0007669"/>
    <property type="project" value="EnsemblFungi"/>
</dbReference>
<dbReference type="Pfam" id="PF02185">
    <property type="entry name" value="HR1"/>
    <property type="match status" value="1"/>
</dbReference>
<dbReference type="PROSITE" id="PS51860">
    <property type="entry name" value="REM_1"/>
    <property type="match status" value="1"/>
</dbReference>
<feature type="binding site" evidence="17">
    <location>
        <position position="688"/>
    </location>
    <ligand>
        <name>ATP</name>
        <dbReference type="ChEBI" id="CHEBI:30616"/>
    </ligand>
</feature>
<feature type="region of interest" description="Disordered" evidence="19">
    <location>
        <begin position="316"/>
        <end position="344"/>
    </location>
</feature>
<evidence type="ECO:0000256" key="7">
    <source>
        <dbReference type="ARBA" id="ARBA00022741"/>
    </source>
</evidence>
<dbReference type="SMART" id="SM00239">
    <property type="entry name" value="C2"/>
    <property type="match status" value="1"/>
</dbReference>
<dbReference type="InterPro" id="IPR011072">
    <property type="entry name" value="HR1_rho-bd"/>
</dbReference>
<proteinExistence type="inferred from homology"/>
<dbReference type="PROSITE" id="PS00108">
    <property type="entry name" value="PROTEIN_KINASE_ST"/>
    <property type="match status" value="1"/>
</dbReference>
<keyword evidence="5" id="KW-0808">Transferase</keyword>
<dbReference type="SUPFAM" id="SSF56112">
    <property type="entry name" value="Protein kinase-like (PK-like)"/>
    <property type="match status" value="1"/>
</dbReference>
<dbReference type="InterPro" id="IPR002219">
    <property type="entry name" value="PKC_DAG/PE"/>
</dbReference>
<evidence type="ECO:0000259" key="21">
    <source>
        <dbReference type="PROSITE" id="PS50011"/>
    </source>
</evidence>
<keyword evidence="4" id="KW-0597">Phosphoprotein</keyword>
<evidence type="ECO:0000259" key="20">
    <source>
        <dbReference type="PROSITE" id="PS50004"/>
    </source>
</evidence>
<reference evidence="25 27" key="1">
    <citation type="journal article" date="2011" name="Science">
        <title>Comparative functional genomics of the fission yeasts.</title>
        <authorList>
            <person name="Rhind N."/>
            <person name="Chen Z."/>
            <person name="Yassour M."/>
            <person name="Thompson D.A."/>
            <person name="Haas B.J."/>
            <person name="Habib N."/>
            <person name="Wapinski I."/>
            <person name="Roy S."/>
            <person name="Lin M.F."/>
            <person name="Heiman D.I."/>
            <person name="Young S.K."/>
            <person name="Furuya K."/>
            <person name="Guo Y."/>
            <person name="Pidoux A."/>
            <person name="Chen H.M."/>
            <person name="Robbertse B."/>
            <person name="Goldberg J.M."/>
            <person name="Aoki K."/>
            <person name="Bayne E.H."/>
            <person name="Berlin A.M."/>
            <person name="Desjardins C.A."/>
            <person name="Dobbs E."/>
            <person name="Dukaj L."/>
            <person name="Fan L."/>
            <person name="FitzGerald M.G."/>
            <person name="French C."/>
            <person name="Gujja S."/>
            <person name="Hansen K."/>
            <person name="Keifenheim D."/>
            <person name="Levin J.Z."/>
            <person name="Mosher R.A."/>
            <person name="Mueller C.A."/>
            <person name="Pfiffner J."/>
            <person name="Priest M."/>
            <person name="Russ C."/>
            <person name="Smialowska A."/>
            <person name="Swoboda P."/>
            <person name="Sykes S.M."/>
            <person name="Vaughn M."/>
            <person name="Vengrova S."/>
            <person name="Yoder R."/>
            <person name="Zeng Q."/>
            <person name="Allshire R."/>
            <person name="Baulcombe D."/>
            <person name="Birren B.W."/>
            <person name="Brown W."/>
            <person name="Ekwall K."/>
            <person name="Kellis M."/>
            <person name="Leatherwood J."/>
            <person name="Levin H."/>
            <person name="Margalit H."/>
            <person name="Martienssen R."/>
            <person name="Nieduszynski C.A."/>
            <person name="Spatafora J.W."/>
            <person name="Friedman N."/>
            <person name="Dalgaard J.Z."/>
            <person name="Baumann P."/>
            <person name="Niki H."/>
            <person name="Regev A."/>
            <person name="Nusbaum C."/>
        </authorList>
    </citation>
    <scope>NUCLEOTIDE SEQUENCE [LARGE SCALE GENOMIC DNA]</scope>
    <source>
        <strain evidence="27">yFS275 / FY16936</strain>
    </source>
</reference>
<dbReference type="JaponicusDB" id="SJAG_01787">
    <property type="gene designation" value="pck1"/>
</dbReference>